<feature type="region of interest" description="Disordered" evidence="1">
    <location>
        <begin position="589"/>
        <end position="626"/>
    </location>
</feature>
<feature type="region of interest" description="Disordered" evidence="1">
    <location>
        <begin position="1360"/>
        <end position="1428"/>
    </location>
</feature>
<dbReference type="EMBL" id="JAQIZT010000004">
    <property type="protein sequence ID" value="KAJ7000271.1"/>
    <property type="molecule type" value="Genomic_DNA"/>
</dbReference>
<accession>A0AAD6R0T8</accession>
<dbReference type="InterPro" id="IPR017449">
    <property type="entry name" value="Pro-tRNA_synth_II"/>
</dbReference>
<evidence type="ECO:0000259" key="2">
    <source>
        <dbReference type="SMART" id="SM00946"/>
    </source>
</evidence>
<sequence>MEPSILEAYAKDKVDEIQSSFLGRATSFRDSNIVDVGSYDEVKAAISLGKWARGPWSASDADEQGVKEETGVTIRCFPFKQPQGTKPCLMTGGKPAEEVAIFAHIESCPPSDIQMVSFGRGRLPMIMEKEERYCFRWYRKISQTTTRCGVGFREFPKKLNGSIWVVHDWGKLALKWVLLMTWKDQQDIGFLPSFLDRNISQKFSLLIGVLSIGIRPRLLKILEELNISEDFADRTVFYVLLILLSLASKTGGGGGGDCRNGSSTLETKSFTTPVVSRKQGATASCKTLSGGPSVDGLGIIGSGSMMSAVGLELTNFINPDLTWKTVTKGYRSAYRRKPVVRSFTVETKLSDESARNADDMTVSDTEKHGVAVLGRRFSGKNEKIEHVPIKKRRFTAQGPSKPSHTTSPHFEVVLPNSSGKRRRRATDVTVPTKFSLKTSEFNDKFDYSDDFSGIEILAAVACDNSMINDAACVEESSIMEESTREGGGSSSSAVPIKETAASPKDMAHEDKTEAFSLQNNEVTALPCVEESSIMEESTREGGGSSSSAGPIKETAASPKDMAHEDKTEAFSLQNNEVTALPCVEGSSIMEESTQEGAGSSSSAAPIKETAASPKDMAHEDKTEAFSLQNNEVTALPCVEGSSIMEESTQEGAGSSSSAAPIKETAASPKDMAHEDKTEALSLQNNEVTVLHTSAGTEEGGTGEGSLLSRDEMLNLDLNVAWEQPCDTLSFDPSENDLQICKAKPEALEQHNPPDRVVSSDLHRDNAPVDLIGLSLGTCESNREEHPSEACSLHDGNHEELFPSPTVNALEPSICDVAIAKSSRQFVEGEESLDHPPCNTLPSLTLKQCSETCSSDDQMGKVLRTECMQVESINISSHHLPNLERVTCEIDLSISNDNGENSQIASCTHEDGKSIQNTSSLENFPPIGPAWLGIEAGSCEEESGGCHCLPNSGDIYAYSPSAEKGQPVIEVDARGANEASAANKAEVHSPVQAGSEELMQKSSADSTVTPGDACGAHGNGFTSVSANVNMEDLEDSFESDVYQADKVIVGTENDLELQAGYDSQFEDGELRESDSRFYWDENGEDGEVEHVDYGSECDEERLCGMDNEKEMKVERGSSSGSDDASRKIEHGMGDCLRDDSVSPKTRTSDVTTDKDFLSGVVGSRTSNRDFLSSIEESSSIFRKDPTLRSRAGDIYNLYPRDERDAGSHKFMGRDRAVPQMRGRSPGGHRFVNHATGYCDSERRYLSNYRGNYTSGHPRTRGGFDSRRYIISDHTDSEGVGFAGSDNRARRRFVNPSSNGAYERIVRRRSPTSRDDSYRVHTGALPVRDGSPIRSGFRRFPREVARGGLREEYHRPMPEDKIEYSNRFAPRMPRRERSISPLCRGQPRYPFSHKKSRSRSRSRSPSSYLPRVRNEVSRLRSRSPDFRTDARMDRGRLPFQKRFPADFEGDFIPTRRNHFTQHNPRWFDDRNGGLDSFRGRKSPVNMFRSNQRFDSVRTIRRLDSEDQFRPMIRSRKFNDMGSASRGAEFDGSDDDRRKHIRYDMAQRVRQYDTDSLRRFRFNAEDSLVANNDTPNCDDGNRITDRRPGGAHRRDGEE</sequence>
<dbReference type="SMART" id="SM00946">
    <property type="entry name" value="ProRS-C_1"/>
    <property type="match status" value="1"/>
</dbReference>
<dbReference type="GO" id="GO:0005524">
    <property type="term" value="F:ATP binding"/>
    <property type="evidence" value="ECO:0007669"/>
    <property type="project" value="InterPro"/>
</dbReference>
<feature type="domain" description="Proline-tRNA ligase class II C-terminal" evidence="2">
    <location>
        <begin position="39"/>
        <end position="103"/>
    </location>
</feature>
<dbReference type="SUPFAM" id="SSF64586">
    <property type="entry name" value="C-terminal domain of ProRS"/>
    <property type="match status" value="1"/>
</dbReference>
<evidence type="ECO:0000313" key="3">
    <source>
        <dbReference type="EMBL" id="KAJ7000271.1"/>
    </source>
</evidence>
<feature type="compositionally biased region" description="Basic and acidic residues" evidence="1">
    <location>
        <begin position="1576"/>
        <end position="1595"/>
    </location>
</feature>
<feature type="compositionally biased region" description="Basic and acidic residues" evidence="1">
    <location>
        <begin position="1122"/>
        <end position="1140"/>
    </location>
</feature>
<feature type="compositionally biased region" description="Basic and acidic residues" evidence="1">
    <location>
        <begin position="1410"/>
        <end position="1428"/>
    </location>
</feature>
<feature type="region of interest" description="Disordered" evidence="1">
    <location>
        <begin position="533"/>
        <end position="573"/>
    </location>
</feature>
<feature type="region of interest" description="Disordered" evidence="1">
    <location>
        <begin position="644"/>
        <end position="672"/>
    </location>
</feature>
<name>A0AAD6R0T8_9ROSI</name>
<gene>
    <name evidence="3" type="ORF">NC653_010910</name>
</gene>
<reference evidence="3 4" key="1">
    <citation type="journal article" date="2023" name="Mol. Ecol. Resour.">
        <title>Chromosome-level genome assembly of a triploid poplar Populus alba 'Berolinensis'.</title>
        <authorList>
            <person name="Chen S."/>
            <person name="Yu Y."/>
            <person name="Wang X."/>
            <person name="Wang S."/>
            <person name="Zhang T."/>
            <person name="Zhou Y."/>
            <person name="He R."/>
            <person name="Meng N."/>
            <person name="Wang Y."/>
            <person name="Liu W."/>
            <person name="Liu Z."/>
            <person name="Liu J."/>
            <person name="Guo Q."/>
            <person name="Huang H."/>
            <person name="Sederoff R.R."/>
            <person name="Wang G."/>
            <person name="Qu G."/>
            <person name="Chen S."/>
        </authorList>
    </citation>
    <scope>NUCLEOTIDE SEQUENCE [LARGE SCALE GENOMIC DNA]</scope>
    <source>
        <strain evidence="3">SC-2020</strain>
    </source>
</reference>
<feature type="region of interest" description="Disordered" evidence="1">
    <location>
        <begin position="394"/>
        <end position="426"/>
    </location>
</feature>
<feature type="region of interest" description="Disordered" evidence="1">
    <location>
        <begin position="1111"/>
        <end position="1149"/>
    </location>
</feature>
<feature type="compositionally biased region" description="Polar residues" evidence="1">
    <location>
        <begin position="397"/>
        <end position="408"/>
    </location>
</feature>
<organism evidence="3 4">
    <name type="scientific">Populus alba x Populus x berolinensis</name>
    <dbReference type="NCBI Taxonomy" id="444605"/>
    <lineage>
        <taxon>Eukaryota</taxon>
        <taxon>Viridiplantae</taxon>
        <taxon>Streptophyta</taxon>
        <taxon>Embryophyta</taxon>
        <taxon>Tracheophyta</taxon>
        <taxon>Spermatophyta</taxon>
        <taxon>Magnoliopsida</taxon>
        <taxon>eudicotyledons</taxon>
        <taxon>Gunneridae</taxon>
        <taxon>Pentapetalae</taxon>
        <taxon>rosids</taxon>
        <taxon>fabids</taxon>
        <taxon>Malpighiales</taxon>
        <taxon>Salicaceae</taxon>
        <taxon>Saliceae</taxon>
        <taxon>Populus</taxon>
    </lineage>
</organism>
<feature type="compositionally biased region" description="Basic residues" evidence="1">
    <location>
        <begin position="1389"/>
        <end position="1400"/>
    </location>
</feature>
<feature type="region of interest" description="Disordered" evidence="1">
    <location>
        <begin position="1566"/>
        <end position="1595"/>
    </location>
</feature>
<comment type="caution">
    <text evidence="3">The sequence shown here is derived from an EMBL/GenBank/DDBJ whole genome shotgun (WGS) entry which is preliminary data.</text>
</comment>
<evidence type="ECO:0000313" key="4">
    <source>
        <dbReference type="Proteomes" id="UP001164929"/>
    </source>
</evidence>
<dbReference type="PANTHER" id="PTHR34536">
    <property type="entry name" value="DENTIN SIALOPHOSPHOPROTEIN-LIKE PROTEIN"/>
    <property type="match status" value="1"/>
</dbReference>
<dbReference type="GO" id="GO:0004827">
    <property type="term" value="F:proline-tRNA ligase activity"/>
    <property type="evidence" value="ECO:0007669"/>
    <property type="project" value="InterPro"/>
</dbReference>
<dbReference type="InterPro" id="IPR016061">
    <property type="entry name" value="Pro-tRNA_ligase_II_C"/>
</dbReference>
<feature type="compositionally biased region" description="Polar residues" evidence="1">
    <location>
        <begin position="589"/>
        <end position="603"/>
    </location>
</feature>
<dbReference type="Gene3D" id="3.30.110.30">
    <property type="entry name" value="C-terminal domain of ProRS"/>
    <property type="match status" value="1"/>
</dbReference>
<dbReference type="GO" id="GO:0005737">
    <property type="term" value="C:cytoplasm"/>
    <property type="evidence" value="ECO:0007669"/>
    <property type="project" value="InterPro"/>
</dbReference>
<protein>
    <recommendedName>
        <fullName evidence="2">Proline-tRNA ligase class II C-terminal domain-containing protein</fullName>
    </recommendedName>
</protein>
<keyword evidence="4" id="KW-1185">Reference proteome</keyword>
<proteinExistence type="predicted"/>
<dbReference type="PANTHER" id="PTHR34536:SF6">
    <property type="entry name" value="DENTIN SIALOPHOSPHOPROTEIN-LIKE PROTEIN"/>
    <property type="match status" value="1"/>
</dbReference>
<dbReference type="GO" id="GO:0006433">
    <property type="term" value="P:prolyl-tRNA aminoacylation"/>
    <property type="evidence" value="ECO:0007669"/>
    <property type="project" value="InterPro"/>
</dbReference>
<feature type="region of interest" description="Disordered" evidence="1">
    <location>
        <begin position="1306"/>
        <end position="1328"/>
    </location>
</feature>
<dbReference type="Pfam" id="PF09180">
    <property type="entry name" value="ProRS-C_1"/>
    <property type="match status" value="1"/>
</dbReference>
<evidence type="ECO:0000256" key="1">
    <source>
        <dbReference type="SAM" id="MobiDB-lite"/>
    </source>
</evidence>
<dbReference type="Proteomes" id="UP001164929">
    <property type="component" value="Chromosome 4"/>
</dbReference>
<feature type="compositionally biased region" description="Polar residues" evidence="1">
    <location>
        <begin position="644"/>
        <end position="658"/>
    </location>
</feature>